<evidence type="ECO:0000313" key="16">
    <source>
        <dbReference type="EMBL" id="ADG10229.1"/>
    </source>
</evidence>
<organism evidence="16 17">
    <name type="scientific">Caulobacter segnis (strain ATCC 21756 / DSM 7131 / JCM 7823 / NBRC 15250 / LMG 17158 / TK0059)</name>
    <name type="common">Mycoplana segnis</name>
    <dbReference type="NCBI Taxonomy" id="509190"/>
    <lineage>
        <taxon>Bacteria</taxon>
        <taxon>Pseudomonadati</taxon>
        <taxon>Pseudomonadota</taxon>
        <taxon>Alphaproteobacteria</taxon>
        <taxon>Caulobacterales</taxon>
        <taxon>Caulobacteraceae</taxon>
        <taxon>Caulobacter</taxon>
    </lineage>
</organism>
<dbReference type="Pfam" id="PF00593">
    <property type="entry name" value="TonB_dep_Rec_b-barrel"/>
    <property type="match status" value="1"/>
</dbReference>
<keyword evidence="4" id="KW-0410">Iron transport</keyword>
<keyword evidence="2 11" id="KW-0813">Transport</keyword>
<evidence type="ECO:0000256" key="2">
    <source>
        <dbReference type="ARBA" id="ARBA00022448"/>
    </source>
</evidence>
<dbReference type="SUPFAM" id="SSF56935">
    <property type="entry name" value="Porins"/>
    <property type="match status" value="1"/>
</dbReference>
<dbReference type="STRING" id="509190.Cseg_1750"/>
<dbReference type="Pfam" id="PF07715">
    <property type="entry name" value="Plug"/>
    <property type="match status" value="1"/>
</dbReference>
<evidence type="ECO:0000256" key="6">
    <source>
        <dbReference type="ARBA" id="ARBA00023004"/>
    </source>
</evidence>
<keyword evidence="16" id="KW-0675">Receptor</keyword>
<keyword evidence="7" id="KW-0406">Ion transport</keyword>
<dbReference type="AlphaFoldDB" id="D5VGB0"/>
<evidence type="ECO:0000256" key="11">
    <source>
        <dbReference type="PROSITE-ProRule" id="PRU01360"/>
    </source>
</evidence>
<dbReference type="InterPro" id="IPR000531">
    <property type="entry name" value="Beta-barrel_TonB"/>
</dbReference>
<reference evidence="17" key="1">
    <citation type="journal article" date="2011" name="J. Bacteriol.">
        <title>Genome sequences of eight morphologically diverse alphaproteobacteria.</title>
        <authorList>
            <consortium name="US DOE Joint Genome Institute"/>
            <person name="Brown P.J."/>
            <person name="Kysela D.T."/>
            <person name="Buechlein A."/>
            <person name="Hemmerich C."/>
            <person name="Brun Y.V."/>
        </authorList>
    </citation>
    <scope>NUCLEOTIDE SEQUENCE [LARGE SCALE GENOMIC DNA]</scope>
    <source>
        <strain evidence="17">ATCC 21756 / DSM 7131 / JCM 7823 / NBRC 15250 / LMG 17158 / TK0059</strain>
    </source>
</reference>
<dbReference type="PROSITE" id="PS52016">
    <property type="entry name" value="TONB_DEPENDENT_REC_3"/>
    <property type="match status" value="1"/>
</dbReference>
<keyword evidence="13" id="KW-0732">Signal</keyword>
<dbReference type="Proteomes" id="UP000002629">
    <property type="component" value="Chromosome"/>
</dbReference>
<evidence type="ECO:0000259" key="14">
    <source>
        <dbReference type="Pfam" id="PF00593"/>
    </source>
</evidence>
<feature type="signal peptide" evidence="13">
    <location>
        <begin position="1"/>
        <end position="21"/>
    </location>
</feature>
<evidence type="ECO:0000256" key="10">
    <source>
        <dbReference type="ARBA" id="ARBA00023237"/>
    </source>
</evidence>
<evidence type="ECO:0000256" key="3">
    <source>
        <dbReference type="ARBA" id="ARBA00022452"/>
    </source>
</evidence>
<dbReference type="eggNOG" id="COG4771">
    <property type="taxonomic scope" value="Bacteria"/>
</dbReference>
<proteinExistence type="inferred from homology"/>
<feature type="domain" description="TonB-dependent receptor-like beta-barrel" evidence="14">
    <location>
        <begin position="287"/>
        <end position="710"/>
    </location>
</feature>
<dbReference type="InterPro" id="IPR039426">
    <property type="entry name" value="TonB-dep_rcpt-like"/>
</dbReference>
<evidence type="ECO:0000256" key="1">
    <source>
        <dbReference type="ARBA" id="ARBA00004571"/>
    </source>
</evidence>
<keyword evidence="6" id="KW-0408">Iron</keyword>
<accession>D5VGB0</accession>
<dbReference type="PANTHER" id="PTHR32552:SF81">
    <property type="entry name" value="TONB-DEPENDENT OUTER MEMBRANE RECEPTOR"/>
    <property type="match status" value="1"/>
</dbReference>
<evidence type="ECO:0000256" key="5">
    <source>
        <dbReference type="ARBA" id="ARBA00022692"/>
    </source>
</evidence>
<evidence type="ECO:0000256" key="7">
    <source>
        <dbReference type="ARBA" id="ARBA00023065"/>
    </source>
</evidence>
<evidence type="ECO:0000259" key="15">
    <source>
        <dbReference type="Pfam" id="PF07715"/>
    </source>
</evidence>
<dbReference type="HOGENOM" id="CLU_008287_15_0_5"/>
<dbReference type="GO" id="GO:0006826">
    <property type="term" value="P:iron ion transport"/>
    <property type="evidence" value="ECO:0007669"/>
    <property type="project" value="UniProtKB-KW"/>
</dbReference>
<evidence type="ECO:0000256" key="9">
    <source>
        <dbReference type="ARBA" id="ARBA00023136"/>
    </source>
</evidence>
<dbReference type="KEGG" id="cse:Cseg_1750"/>
<comment type="subcellular location">
    <subcellularLocation>
        <location evidence="1 11">Cell outer membrane</location>
        <topology evidence="1 11">Multi-pass membrane protein</topology>
    </subcellularLocation>
</comment>
<keyword evidence="5 11" id="KW-0812">Transmembrane</keyword>
<evidence type="ECO:0000256" key="4">
    <source>
        <dbReference type="ARBA" id="ARBA00022496"/>
    </source>
</evidence>
<feature type="domain" description="TonB-dependent receptor plug" evidence="15">
    <location>
        <begin position="51"/>
        <end position="158"/>
    </location>
</feature>
<dbReference type="RefSeq" id="WP_013078886.1">
    <property type="nucleotide sequence ID" value="NC_014100.1"/>
</dbReference>
<evidence type="ECO:0000256" key="13">
    <source>
        <dbReference type="SAM" id="SignalP"/>
    </source>
</evidence>
<evidence type="ECO:0000256" key="8">
    <source>
        <dbReference type="ARBA" id="ARBA00023077"/>
    </source>
</evidence>
<dbReference type="InterPro" id="IPR036942">
    <property type="entry name" value="Beta-barrel_TonB_sf"/>
</dbReference>
<evidence type="ECO:0000313" key="17">
    <source>
        <dbReference type="Proteomes" id="UP000002629"/>
    </source>
</evidence>
<dbReference type="EMBL" id="CP002008">
    <property type="protein sequence ID" value="ADG10229.1"/>
    <property type="molecule type" value="Genomic_DNA"/>
</dbReference>
<comment type="similarity">
    <text evidence="11 12">Belongs to the TonB-dependent receptor family.</text>
</comment>
<feature type="chain" id="PRO_5003078403" evidence="13">
    <location>
        <begin position="22"/>
        <end position="746"/>
    </location>
</feature>
<sequence>MRQVSLLTLIVASAWATGAAARQEAATPAAPAADTAIAEIIVTAERRDSSVQKTAAAISALTAAQLERQGVTQPQDISKAVPALKIATGGGGYTQLAIRGIGTLSGNAYSEQAVASNLDGVYVPRPAEVNGVLFDLDRIEVLKGPQGTLYGRNATAGAINIITRKPSFTTGGDLTLEAGNYNQRRVQGALNLALSDAVAIRFSGQVNRHDGYLSDGYDDADESAARLQLRMAPNDAVDLTLSIDHAEVDAHGGGAVQSPFVDPGSPYTGASTAAGQAIFVAAGLKPVLNDGYLDLKTTGAGATLNWKTGLGTLTVIPAYRKMDLDTRQYAPGFLLEDSETSRSRSLEARLASPTDAALSWIVGAFAFAEDQTTNIFTDQSVTYSRVIAPKLDTRSYALFGQATWRATDQLRLTAGVRASRDEKTLQGTRLSPLPAVPAAAYPAVCPSPATFSASAGTCTSPIAGDATFKKTTWKIAAEYDLTPSNLLYANLGTGFKAGGFYSSLAPNTFQPENLTATAIGSKNRFLDNRLQINAEAFYWRYKDKQVTHLGPVTPSGFDLITENAGKATLYGLEVDMIWKPTANDQISANLQYEHSRYGSFVYNQSTTTGAPTTSCKVSATTAASVVLVDCSGHRLALAPTWSGGVTYSRGFDLGSGRVEAEITERFESSYWVGDEQVLGQKQKAYNKTDLLVSYTPGDDRWTLSVYGQNLENKAVMSSSFVQPVLGAPYVTLRPPRTWGARLSARF</sequence>
<keyword evidence="3 11" id="KW-1134">Transmembrane beta strand</keyword>
<dbReference type="GO" id="GO:0009279">
    <property type="term" value="C:cell outer membrane"/>
    <property type="evidence" value="ECO:0007669"/>
    <property type="project" value="UniProtKB-SubCell"/>
</dbReference>
<keyword evidence="9 11" id="KW-0472">Membrane</keyword>
<dbReference type="Gene3D" id="2.40.170.20">
    <property type="entry name" value="TonB-dependent receptor, beta-barrel domain"/>
    <property type="match status" value="1"/>
</dbReference>
<dbReference type="InterPro" id="IPR012910">
    <property type="entry name" value="Plug_dom"/>
</dbReference>
<keyword evidence="8 12" id="KW-0798">TonB box</keyword>
<evidence type="ECO:0000256" key="12">
    <source>
        <dbReference type="RuleBase" id="RU003357"/>
    </source>
</evidence>
<name>D5VGB0_CAUST</name>
<gene>
    <name evidence="16" type="ordered locus">Cseg_1750</name>
</gene>
<protein>
    <submittedName>
        <fullName evidence="16">TonB-dependent receptor plug</fullName>
    </submittedName>
</protein>
<dbReference type="PANTHER" id="PTHR32552">
    <property type="entry name" value="FERRICHROME IRON RECEPTOR-RELATED"/>
    <property type="match status" value="1"/>
</dbReference>
<keyword evidence="10 11" id="KW-0998">Cell outer membrane</keyword>